<accession>A0A350P2M0</accession>
<organism evidence="1 2">
    <name type="scientific">Alteromonas australica</name>
    <dbReference type="NCBI Taxonomy" id="589873"/>
    <lineage>
        <taxon>Bacteria</taxon>
        <taxon>Pseudomonadati</taxon>
        <taxon>Pseudomonadota</taxon>
        <taxon>Gammaproteobacteria</taxon>
        <taxon>Alteromonadales</taxon>
        <taxon>Alteromonadaceae</taxon>
        <taxon>Alteromonas/Salinimonas group</taxon>
        <taxon>Alteromonas</taxon>
    </lineage>
</organism>
<evidence type="ECO:0000313" key="2">
    <source>
        <dbReference type="Proteomes" id="UP000263517"/>
    </source>
</evidence>
<dbReference type="EMBL" id="DNAN01000255">
    <property type="protein sequence ID" value="HAW75537.1"/>
    <property type="molecule type" value="Genomic_DNA"/>
</dbReference>
<name>A0A350P2M0_9ALTE</name>
<gene>
    <name evidence="1" type="ORF">DCW74_07365</name>
</gene>
<comment type="caution">
    <text evidence="1">The sequence shown here is derived from an EMBL/GenBank/DDBJ whole genome shotgun (WGS) entry which is preliminary data.</text>
</comment>
<dbReference type="AlphaFoldDB" id="A0A350P2M0"/>
<sequence length="94" mass="10847">MKDRGYKKLCKAQIHLAITDLADDKNRQSSLRFFLSENFRSCCKAIGYDYQEVIDVVYEMSKLTPLQMMVRGQQLIKKLEGQNVSSRRASGESH</sequence>
<proteinExistence type="predicted"/>
<protein>
    <submittedName>
        <fullName evidence="1">Uncharacterized protein</fullName>
    </submittedName>
</protein>
<reference evidence="1 2" key="1">
    <citation type="journal article" date="2018" name="Nat. Biotechnol.">
        <title>A standardized bacterial taxonomy based on genome phylogeny substantially revises the tree of life.</title>
        <authorList>
            <person name="Parks D.H."/>
            <person name="Chuvochina M."/>
            <person name="Waite D.W."/>
            <person name="Rinke C."/>
            <person name="Skarshewski A."/>
            <person name="Chaumeil P.A."/>
            <person name="Hugenholtz P."/>
        </authorList>
    </citation>
    <scope>NUCLEOTIDE SEQUENCE [LARGE SCALE GENOMIC DNA]</scope>
    <source>
        <strain evidence="1">UBA11978</strain>
    </source>
</reference>
<evidence type="ECO:0000313" key="1">
    <source>
        <dbReference type="EMBL" id="HAW75537.1"/>
    </source>
</evidence>
<dbReference type="Proteomes" id="UP000263517">
    <property type="component" value="Unassembled WGS sequence"/>
</dbReference>